<dbReference type="InterPro" id="IPR053023">
    <property type="entry name" value="FLAP_modulator"/>
</dbReference>
<feature type="region of interest" description="Disordered" evidence="1">
    <location>
        <begin position="187"/>
        <end position="208"/>
    </location>
</feature>
<sequence>MALLLCAAINNNNNNNLKLVTMMMSSLHPESYYYRQFVSRTSSCSSFVALASNNNSSRRRRICVLQNHFLSAAASGAALPSSLSSTRRCCIQAVERLERGFSFWRAGSSSSREKSCCTYYTTDVCVEEAERRRRRRRGRGHDEEEERGHNDDEELLQGIWSNYEERRRRGIGTTTTALFFAGREEIEEEAENGGATQTGGAEASPGQGFAQSLSPTVLALMTNKPTMVALLLLCLLFAKTPATALAATGGRVGGSAFSSSSSQSGTSRSYSAPSSSASSSTIVRPHMQQGGGTCAPAFAYETDYITSIQYPSPAPHIYVSPAYGVNLGSRSVFFLIMMGLITSQAVNGLVAEPSVDNRSLRTLPQRSSLLKLQVGLLGMARTLQAELDQIAEHADSTTRKGLHYILTEACLALLRHPDYCTSGLCKCDVKDTQNDTEEQFNQLSLEERGKFDEETLVNFNSLRRHVMAGSKGTQFHNEYIVVTILVAAEGEHKLPTIKTIADLKEALQKLGSIPADSIQAVEVLWTPQDENDTLSERELLCKYPLLRTL</sequence>
<feature type="region of interest" description="Disordered" evidence="1">
    <location>
        <begin position="251"/>
        <end position="288"/>
    </location>
</feature>
<proteinExistence type="predicted"/>
<dbReference type="InterPro" id="IPR010903">
    <property type="entry name" value="DUF1517"/>
</dbReference>
<dbReference type="Proteomes" id="UP001497522">
    <property type="component" value="Chromosome 4"/>
</dbReference>
<evidence type="ECO:0000313" key="2">
    <source>
        <dbReference type="EMBL" id="CAK9874504.1"/>
    </source>
</evidence>
<dbReference type="PANTHER" id="PTHR33975">
    <property type="entry name" value="MYELIN-ASSOCIATED OLIGODENDROCYTE BASIC PROTEIN"/>
    <property type="match status" value="1"/>
</dbReference>
<dbReference type="Pfam" id="PF07466">
    <property type="entry name" value="DUF1517"/>
    <property type="match status" value="1"/>
</dbReference>
<feature type="compositionally biased region" description="Basic and acidic residues" evidence="1">
    <location>
        <begin position="140"/>
        <end position="150"/>
    </location>
</feature>
<organism evidence="2 3">
    <name type="scientific">Sphagnum jensenii</name>
    <dbReference type="NCBI Taxonomy" id="128206"/>
    <lineage>
        <taxon>Eukaryota</taxon>
        <taxon>Viridiplantae</taxon>
        <taxon>Streptophyta</taxon>
        <taxon>Embryophyta</taxon>
        <taxon>Bryophyta</taxon>
        <taxon>Sphagnophytina</taxon>
        <taxon>Sphagnopsida</taxon>
        <taxon>Sphagnales</taxon>
        <taxon>Sphagnaceae</taxon>
        <taxon>Sphagnum</taxon>
    </lineage>
</organism>
<protein>
    <submittedName>
        <fullName evidence="2">Uncharacterized protein</fullName>
    </submittedName>
</protein>
<accession>A0ABP1BG99</accession>
<evidence type="ECO:0000313" key="3">
    <source>
        <dbReference type="Proteomes" id="UP001497522"/>
    </source>
</evidence>
<feature type="region of interest" description="Disordered" evidence="1">
    <location>
        <begin position="130"/>
        <end position="151"/>
    </location>
</feature>
<evidence type="ECO:0000256" key="1">
    <source>
        <dbReference type="SAM" id="MobiDB-lite"/>
    </source>
</evidence>
<feature type="compositionally biased region" description="Low complexity" evidence="1">
    <location>
        <begin position="254"/>
        <end position="280"/>
    </location>
</feature>
<name>A0ABP1BG99_9BRYO</name>
<gene>
    <name evidence="2" type="ORF">CSSPJE1EN2_LOCUS16858</name>
</gene>
<reference evidence="2" key="1">
    <citation type="submission" date="2024-03" db="EMBL/GenBank/DDBJ databases">
        <authorList>
            <consortium name="ELIXIR-Norway"/>
            <consortium name="Elixir Norway"/>
        </authorList>
    </citation>
    <scope>NUCLEOTIDE SEQUENCE</scope>
</reference>
<keyword evidence="3" id="KW-1185">Reference proteome</keyword>
<dbReference type="PANTHER" id="PTHR33975:SF2">
    <property type="entry name" value="MYELIN-ASSOCIATED OLIGODENDROCYTE BASIC PROTEIN"/>
    <property type="match status" value="1"/>
</dbReference>
<dbReference type="EMBL" id="OZ023705">
    <property type="protein sequence ID" value="CAK9874504.1"/>
    <property type="molecule type" value="Genomic_DNA"/>
</dbReference>